<organism evidence="2">
    <name type="scientific">Aspergillus niger</name>
    <dbReference type="NCBI Taxonomy" id="5061"/>
    <lineage>
        <taxon>Eukaryota</taxon>
        <taxon>Fungi</taxon>
        <taxon>Dikarya</taxon>
        <taxon>Ascomycota</taxon>
        <taxon>Pezizomycotina</taxon>
        <taxon>Eurotiomycetes</taxon>
        <taxon>Eurotiomycetidae</taxon>
        <taxon>Eurotiales</taxon>
        <taxon>Aspergillaceae</taxon>
        <taxon>Aspergillus</taxon>
        <taxon>Aspergillus subgen. Circumdati</taxon>
    </lineage>
</organism>
<sequence>MRGWMNWNRKKAIEEEGRRQQPGRGYIRWCWCLFLSNIDERAGWAGNEAQASVESGSALGEVHRRTAITMMMLGMDGSGGAPRAENFLVQCLIVKVHPCCMEGHVDGVWDSLFWGYVWVVVVVVMAAHLALKVRNTGLLLFARTRQTGCQCKILLPTAITTRSPTIIMPPALTSTPKPYKKQF</sequence>
<evidence type="ECO:0000313" key="2">
    <source>
        <dbReference type="RefSeq" id="XP_059606495.1"/>
    </source>
</evidence>
<dbReference type="KEGG" id="ang:An15g03970"/>
<name>A0AAJ8C243_ASPNG</name>
<reference evidence="2" key="1">
    <citation type="submission" date="2025-02" db="EMBL/GenBank/DDBJ databases">
        <authorList>
            <consortium name="NCBI Genome Project"/>
        </authorList>
    </citation>
    <scope>NUCLEOTIDE SEQUENCE</scope>
</reference>
<keyword evidence="1" id="KW-0472">Membrane</keyword>
<feature type="transmembrane region" description="Helical" evidence="1">
    <location>
        <begin position="113"/>
        <end position="131"/>
    </location>
</feature>
<proteinExistence type="predicted"/>
<gene>
    <name evidence="2" type="ORF">An15g03970</name>
</gene>
<evidence type="ECO:0000256" key="1">
    <source>
        <dbReference type="SAM" id="Phobius"/>
    </source>
</evidence>
<dbReference type="RefSeq" id="XP_059606495.1">
    <property type="nucleotide sequence ID" value="XM_059744631.1"/>
</dbReference>
<accession>A0AAJ8C243</accession>
<keyword evidence="1" id="KW-0812">Transmembrane</keyword>
<reference evidence="2" key="2">
    <citation type="submission" date="2025-08" db="UniProtKB">
        <authorList>
            <consortium name="RefSeq"/>
        </authorList>
    </citation>
    <scope>IDENTIFICATION</scope>
</reference>
<protein>
    <submittedName>
        <fullName evidence="2">Uncharacterized protein</fullName>
    </submittedName>
</protein>
<dbReference type="AlphaFoldDB" id="A0AAJ8C243"/>
<dbReference type="VEuPathDB" id="FungiDB:An15g03970"/>
<keyword evidence="1" id="KW-1133">Transmembrane helix</keyword>
<dbReference type="GeneID" id="84593182"/>